<dbReference type="GO" id="GO:0005886">
    <property type="term" value="C:plasma membrane"/>
    <property type="evidence" value="ECO:0007669"/>
    <property type="project" value="TreeGrafter"/>
</dbReference>
<keyword evidence="2" id="KW-1185">Reference proteome</keyword>
<name>A0A834K8M9_VESVU</name>
<sequence length="149" mass="17157">MYRILDNTVFLRIFERKLKEISKDVGSTMEKLSGIQIVSRNLSLGRPGVDVHVKHEGCTAVMQLQFLINEGALISATTDDTLHLWNFRQKIPQVVQSLKFQRDRITCIHLPLQSKWLYVGTERGNIHVLHIETFVLSGYVINWNKAIEV</sequence>
<dbReference type="GO" id="GO:0005096">
    <property type="term" value="F:GTPase activator activity"/>
    <property type="evidence" value="ECO:0007669"/>
    <property type="project" value="TreeGrafter"/>
</dbReference>
<dbReference type="EMBL" id="JACSEA010000004">
    <property type="protein sequence ID" value="KAF7402233.1"/>
    <property type="molecule type" value="Genomic_DNA"/>
</dbReference>
<organism evidence="1 2">
    <name type="scientific">Vespula vulgaris</name>
    <name type="common">Yellow jacket</name>
    <name type="synonym">Wasp</name>
    <dbReference type="NCBI Taxonomy" id="7454"/>
    <lineage>
        <taxon>Eukaryota</taxon>
        <taxon>Metazoa</taxon>
        <taxon>Ecdysozoa</taxon>
        <taxon>Arthropoda</taxon>
        <taxon>Hexapoda</taxon>
        <taxon>Insecta</taxon>
        <taxon>Pterygota</taxon>
        <taxon>Neoptera</taxon>
        <taxon>Endopterygota</taxon>
        <taxon>Hymenoptera</taxon>
        <taxon>Apocrita</taxon>
        <taxon>Aculeata</taxon>
        <taxon>Vespoidea</taxon>
        <taxon>Vespidae</taxon>
        <taxon>Vespinae</taxon>
        <taxon>Vespula</taxon>
    </lineage>
</organism>
<dbReference type="GO" id="GO:0045159">
    <property type="term" value="F:myosin II binding"/>
    <property type="evidence" value="ECO:0007669"/>
    <property type="project" value="TreeGrafter"/>
</dbReference>
<accession>A0A834K8M9</accession>
<dbReference type="InterPro" id="IPR015943">
    <property type="entry name" value="WD40/YVTN_repeat-like_dom_sf"/>
</dbReference>
<dbReference type="GO" id="GO:0019905">
    <property type="term" value="F:syntaxin binding"/>
    <property type="evidence" value="ECO:0007669"/>
    <property type="project" value="TreeGrafter"/>
</dbReference>
<dbReference type="SUPFAM" id="SSF50978">
    <property type="entry name" value="WD40 repeat-like"/>
    <property type="match status" value="1"/>
</dbReference>
<reference evidence="1" key="1">
    <citation type="journal article" date="2020" name="G3 (Bethesda)">
        <title>High-Quality Assemblies for Three Invasive Social Wasps from the &lt;i&gt;Vespula&lt;/i&gt; Genus.</title>
        <authorList>
            <person name="Harrop T.W.R."/>
            <person name="Guhlin J."/>
            <person name="McLaughlin G.M."/>
            <person name="Permina E."/>
            <person name="Stockwell P."/>
            <person name="Gilligan J."/>
            <person name="Le Lec M.F."/>
            <person name="Gruber M.A.M."/>
            <person name="Quinn O."/>
            <person name="Lovegrove M."/>
            <person name="Duncan E.J."/>
            <person name="Remnant E.J."/>
            <person name="Van Eeckhoven J."/>
            <person name="Graham B."/>
            <person name="Knapp R.A."/>
            <person name="Langford K.W."/>
            <person name="Kronenberg Z."/>
            <person name="Press M.O."/>
            <person name="Eacker S.M."/>
            <person name="Wilson-Rankin E.E."/>
            <person name="Purcell J."/>
            <person name="Lester P.J."/>
            <person name="Dearden P.K."/>
        </authorList>
    </citation>
    <scope>NUCLEOTIDE SEQUENCE</scope>
    <source>
        <strain evidence="1">Marl-1</strain>
    </source>
</reference>
<evidence type="ECO:0000313" key="1">
    <source>
        <dbReference type="EMBL" id="KAF7402233.1"/>
    </source>
</evidence>
<proteinExistence type="predicted"/>
<dbReference type="InterPro" id="IPR036322">
    <property type="entry name" value="WD40_repeat_dom_sf"/>
</dbReference>
<comment type="caution">
    <text evidence="1">The sequence shown here is derived from an EMBL/GenBank/DDBJ whole genome shotgun (WGS) entry which is preliminary data.</text>
</comment>
<dbReference type="GO" id="GO:0006887">
    <property type="term" value="P:exocytosis"/>
    <property type="evidence" value="ECO:0007669"/>
    <property type="project" value="TreeGrafter"/>
</dbReference>
<dbReference type="AlphaFoldDB" id="A0A834K8M9"/>
<dbReference type="GO" id="GO:0006893">
    <property type="term" value="P:Golgi to plasma membrane transport"/>
    <property type="evidence" value="ECO:0007669"/>
    <property type="project" value="TreeGrafter"/>
</dbReference>
<dbReference type="PANTHER" id="PTHR10241">
    <property type="entry name" value="LETHAL 2 GIANT LARVAE PROTEIN"/>
    <property type="match status" value="1"/>
</dbReference>
<evidence type="ECO:0000313" key="2">
    <source>
        <dbReference type="Proteomes" id="UP000614350"/>
    </source>
</evidence>
<dbReference type="Proteomes" id="UP000614350">
    <property type="component" value="Unassembled WGS sequence"/>
</dbReference>
<evidence type="ECO:0008006" key="3">
    <source>
        <dbReference type="Google" id="ProtNLM"/>
    </source>
</evidence>
<dbReference type="Gene3D" id="2.130.10.10">
    <property type="entry name" value="YVTN repeat-like/Quinoprotein amine dehydrogenase"/>
    <property type="match status" value="1"/>
</dbReference>
<dbReference type="PANTHER" id="PTHR10241:SF25">
    <property type="entry name" value="TOMOSYN, ISOFORM C"/>
    <property type="match status" value="1"/>
</dbReference>
<dbReference type="GO" id="GO:0031201">
    <property type="term" value="C:SNARE complex"/>
    <property type="evidence" value="ECO:0007669"/>
    <property type="project" value="TreeGrafter"/>
</dbReference>
<gene>
    <name evidence="1" type="ORF">HZH66_004500</name>
</gene>
<protein>
    <recommendedName>
        <fullName evidence="3">Syntaxin-binding protein 5-like</fullName>
    </recommendedName>
</protein>